<reference evidence="4 5" key="1">
    <citation type="submission" date="2016-10" db="EMBL/GenBank/DDBJ databases">
        <authorList>
            <person name="de Groot N.N."/>
        </authorList>
    </citation>
    <scope>NUCLEOTIDE SEQUENCE [LARGE SCALE GENOMIC DNA]</scope>
    <source>
        <strain evidence="4 5">JCM 21544</strain>
    </source>
</reference>
<dbReference type="InterPro" id="IPR028098">
    <property type="entry name" value="Glyco_trans_4-like_N"/>
</dbReference>
<dbReference type="SUPFAM" id="SSF53756">
    <property type="entry name" value="UDP-Glycosyltransferase/glycogen phosphorylase"/>
    <property type="match status" value="1"/>
</dbReference>
<feature type="domain" description="Glycosyltransferase subfamily 4-like N-terminal" evidence="3">
    <location>
        <begin position="16"/>
        <end position="175"/>
    </location>
</feature>
<keyword evidence="4" id="KW-0328">Glycosyltransferase</keyword>
<dbReference type="EMBL" id="FNFD01000012">
    <property type="protein sequence ID" value="SDK91993.1"/>
    <property type="molecule type" value="Genomic_DNA"/>
</dbReference>
<organism evidence="4 5">
    <name type="scientific">Pseudomonas indica</name>
    <dbReference type="NCBI Taxonomy" id="137658"/>
    <lineage>
        <taxon>Bacteria</taxon>
        <taxon>Pseudomonadati</taxon>
        <taxon>Pseudomonadota</taxon>
        <taxon>Gammaproteobacteria</taxon>
        <taxon>Pseudomonadales</taxon>
        <taxon>Pseudomonadaceae</taxon>
        <taxon>Pseudomonas</taxon>
    </lineage>
</organism>
<keyword evidence="5" id="KW-1185">Reference proteome</keyword>
<name>A0A1G9FV14_9PSED</name>
<dbReference type="Gene3D" id="3.40.50.2000">
    <property type="entry name" value="Glycogen Phosphorylase B"/>
    <property type="match status" value="2"/>
</dbReference>
<dbReference type="PANTHER" id="PTHR46401:SF2">
    <property type="entry name" value="GLYCOSYLTRANSFERASE WBBK-RELATED"/>
    <property type="match status" value="1"/>
</dbReference>
<dbReference type="GO" id="GO:0016757">
    <property type="term" value="F:glycosyltransferase activity"/>
    <property type="evidence" value="ECO:0007669"/>
    <property type="project" value="UniProtKB-KW"/>
</dbReference>
<dbReference type="STRING" id="137658.SAMN05216186_1125"/>
<evidence type="ECO:0000256" key="1">
    <source>
        <dbReference type="ARBA" id="ARBA00022679"/>
    </source>
</evidence>
<dbReference type="GO" id="GO:0009103">
    <property type="term" value="P:lipopolysaccharide biosynthetic process"/>
    <property type="evidence" value="ECO:0007669"/>
    <property type="project" value="TreeGrafter"/>
</dbReference>
<keyword evidence="1 4" id="KW-0808">Transferase</keyword>
<dbReference type="FunFam" id="3.40.50.2000:FF:000119">
    <property type="entry name" value="Glycosyl transferase group 1"/>
    <property type="match status" value="1"/>
</dbReference>
<dbReference type="Proteomes" id="UP000198706">
    <property type="component" value="Unassembled WGS sequence"/>
</dbReference>
<dbReference type="AlphaFoldDB" id="A0A1G9FV14"/>
<evidence type="ECO:0000259" key="3">
    <source>
        <dbReference type="Pfam" id="PF13439"/>
    </source>
</evidence>
<evidence type="ECO:0000313" key="4">
    <source>
        <dbReference type="EMBL" id="SDK91993.1"/>
    </source>
</evidence>
<evidence type="ECO:0000259" key="2">
    <source>
        <dbReference type="Pfam" id="PF00534"/>
    </source>
</evidence>
<feature type="domain" description="Glycosyl transferase family 1" evidence="2">
    <location>
        <begin position="200"/>
        <end position="342"/>
    </location>
</feature>
<dbReference type="Pfam" id="PF00534">
    <property type="entry name" value="Glycos_transf_1"/>
    <property type="match status" value="1"/>
</dbReference>
<evidence type="ECO:0000313" key="5">
    <source>
        <dbReference type="Proteomes" id="UP000198706"/>
    </source>
</evidence>
<sequence>MRIALNARILQAPRTGIGQYVVELVQALRGQDDIELRLFDGWRWGECLPEACLPGYGRWSGLIKRCVPGAYALRRWVEQGRFERGVTKRSVDLYHEPSLWPLAFEGPMVMTLHDLTHVRYPETQPRDRLAEIERHVPRAVERARRILVDSQFVADELVDHYGLARKHLVVAPLGYSARFHPRETEDLREALRPFGVLPGRYLLCVGTLEPRKNLSLVLRAHRRLPVSIRAHYPLLIAGMAGWKSEGFAEELAKGMADGGVRLLGYQSDESLAELVAGARMLLFPSLYEGFGLPVLEAMASGTPVILTDRSALPEVAGSAGTYIDADDENVCAEAIRCLIEDEAVWQGKRAAGLRRAGEFSWRRCAEITVDAYRQALVG</sequence>
<dbReference type="Pfam" id="PF13439">
    <property type="entry name" value="Glyco_transf_4"/>
    <property type="match status" value="1"/>
</dbReference>
<dbReference type="CDD" id="cd03809">
    <property type="entry name" value="GT4_MtfB-like"/>
    <property type="match status" value="1"/>
</dbReference>
<dbReference type="RefSeq" id="WP_084338644.1">
    <property type="nucleotide sequence ID" value="NZ_CBKZNZ010000049.1"/>
</dbReference>
<accession>A0A1G9FV14</accession>
<gene>
    <name evidence="4" type="ORF">SAMN05216186_1125</name>
</gene>
<protein>
    <submittedName>
        <fullName evidence="4">Alpha-1,3-rhamnosyl/mannosyltransferase</fullName>
    </submittedName>
</protein>
<dbReference type="PANTHER" id="PTHR46401">
    <property type="entry name" value="GLYCOSYLTRANSFERASE WBBK-RELATED"/>
    <property type="match status" value="1"/>
</dbReference>
<dbReference type="InterPro" id="IPR001296">
    <property type="entry name" value="Glyco_trans_1"/>
</dbReference>
<proteinExistence type="predicted"/>